<evidence type="ECO:0000256" key="5">
    <source>
        <dbReference type="ARBA" id="ARBA00022801"/>
    </source>
</evidence>
<accession>A0A7K5SAH2</accession>
<evidence type="ECO:0000256" key="6">
    <source>
        <dbReference type="ARBA" id="ARBA00022918"/>
    </source>
</evidence>
<dbReference type="Proteomes" id="UP000547499">
    <property type="component" value="Unassembled WGS sequence"/>
</dbReference>
<dbReference type="PANTHER" id="PTHR41694:SF3">
    <property type="entry name" value="RNA-DIRECTED DNA POLYMERASE-RELATED"/>
    <property type="match status" value="1"/>
</dbReference>
<dbReference type="GO" id="GO:0004519">
    <property type="term" value="F:endonuclease activity"/>
    <property type="evidence" value="ECO:0007669"/>
    <property type="project" value="UniProtKB-KW"/>
</dbReference>
<sequence>WSYLGWKIYDSLITPQKLKLHTDISTLHDAQRLLGDLQWFRPIVGFSNDHLEGLCLLLSGTDPATP</sequence>
<keyword evidence="9" id="KW-1185">Reference proteome</keyword>
<feature type="non-terminal residue" evidence="8">
    <location>
        <position position="1"/>
    </location>
</feature>
<reference evidence="8 9" key="1">
    <citation type="submission" date="2019-09" db="EMBL/GenBank/DDBJ databases">
        <title>Bird 10,000 Genomes (B10K) Project - Family phase.</title>
        <authorList>
            <person name="Zhang G."/>
        </authorList>
    </citation>
    <scope>NUCLEOTIDE SEQUENCE [LARGE SCALE GENOMIC DNA]</scope>
    <source>
        <strain evidence="8">B10K-DU-001-65</strain>
        <tissue evidence="8">Muscle</tissue>
    </source>
</reference>
<dbReference type="EMBL" id="VYXG01009699">
    <property type="protein sequence ID" value="NWT89017.1"/>
    <property type="molecule type" value="Genomic_DNA"/>
</dbReference>
<dbReference type="Pfam" id="PF06817">
    <property type="entry name" value="RVT_thumb"/>
    <property type="match status" value="1"/>
</dbReference>
<evidence type="ECO:0000313" key="8">
    <source>
        <dbReference type="EMBL" id="NWT89017.1"/>
    </source>
</evidence>
<proteinExistence type="predicted"/>
<evidence type="ECO:0000256" key="4">
    <source>
        <dbReference type="ARBA" id="ARBA00022759"/>
    </source>
</evidence>
<protein>
    <submittedName>
        <fullName evidence="8">POK18 protein</fullName>
    </submittedName>
</protein>
<organism evidence="8 9">
    <name type="scientific">Lanius ludovicianus</name>
    <name type="common">Loggerhead shrike</name>
    <dbReference type="NCBI Taxonomy" id="28713"/>
    <lineage>
        <taxon>Eukaryota</taxon>
        <taxon>Metazoa</taxon>
        <taxon>Chordata</taxon>
        <taxon>Craniata</taxon>
        <taxon>Vertebrata</taxon>
        <taxon>Euteleostomi</taxon>
        <taxon>Archelosauria</taxon>
        <taxon>Archosauria</taxon>
        <taxon>Dinosauria</taxon>
        <taxon>Saurischia</taxon>
        <taxon>Theropoda</taxon>
        <taxon>Coelurosauria</taxon>
        <taxon>Aves</taxon>
        <taxon>Neognathae</taxon>
        <taxon>Neoaves</taxon>
        <taxon>Telluraves</taxon>
        <taxon>Australaves</taxon>
        <taxon>Passeriformes</taxon>
        <taxon>Corvoidea</taxon>
        <taxon>Laniidae</taxon>
        <taxon>Lanius</taxon>
    </lineage>
</organism>
<keyword evidence="2" id="KW-0548">Nucleotidyltransferase</keyword>
<feature type="non-terminal residue" evidence="8">
    <location>
        <position position="66"/>
    </location>
</feature>
<name>A0A7K5SAH2_LANLU</name>
<dbReference type="InterPro" id="IPR043502">
    <property type="entry name" value="DNA/RNA_pol_sf"/>
</dbReference>
<dbReference type="Gene3D" id="3.30.70.270">
    <property type="match status" value="1"/>
</dbReference>
<keyword evidence="1" id="KW-0808">Transferase</keyword>
<dbReference type="SUPFAM" id="SSF56672">
    <property type="entry name" value="DNA/RNA polymerases"/>
    <property type="match status" value="1"/>
</dbReference>
<keyword evidence="4" id="KW-0255">Endonuclease</keyword>
<keyword evidence="5" id="KW-0378">Hydrolase</keyword>
<dbReference type="GO" id="GO:0035613">
    <property type="term" value="F:RNA stem-loop binding"/>
    <property type="evidence" value="ECO:0007669"/>
    <property type="project" value="TreeGrafter"/>
</dbReference>
<dbReference type="GO" id="GO:0016787">
    <property type="term" value="F:hydrolase activity"/>
    <property type="evidence" value="ECO:0007669"/>
    <property type="project" value="UniProtKB-KW"/>
</dbReference>
<keyword evidence="3" id="KW-0540">Nuclease</keyword>
<evidence type="ECO:0000256" key="2">
    <source>
        <dbReference type="ARBA" id="ARBA00022695"/>
    </source>
</evidence>
<evidence type="ECO:0000256" key="3">
    <source>
        <dbReference type="ARBA" id="ARBA00022722"/>
    </source>
</evidence>
<dbReference type="PANTHER" id="PTHR41694">
    <property type="entry name" value="ENDOGENOUS RETROVIRUS GROUP K MEMBER POL PROTEIN"/>
    <property type="match status" value="1"/>
</dbReference>
<dbReference type="AlphaFoldDB" id="A0A7K5SAH2"/>
<evidence type="ECO:0000313" key="9">
    <source>
        <dbReference type="Proteomes" id="UP000547499"/>
    </source>
</evidence>
<feature type="domain" description="Reverse transcriptase thumb" evidence="7">
    <location>
        <begin position="15"/>
        <end position="62"/>
    </location>
</feature>
<gene>
    <name evidence="8" type="primary">Ervk18_1</name>
    <name evidence="8" type="ORF">LANLUD_R15557</name>
</gene>
<evidence type="ECO:0000256" key="1">
    <source>
        <dbReference type="ARBA" id="ARBA00022679"/>
    </source>
</evidence>
<dbReference type="InterPro" id="IPR010661">
    <property type="entry name" value="RVT_thumb"/>
</dbReference>
<evidence type="ECO:0000259" key="7">
    <source>
        <dbReference type="Pfam" id="PF06817"/>
    </source>
</evidence>
<dbReference type="InterPro" id="IPR043128">
    <property type="entry name" value="Rev_trsase/Diguanyl_cyclase"/>
</dbReference>
<keyword evidence="6" id="KW-0695">RNA-directed DNA polymerase</keyword>
<comment type="caution">
    <text evidence="8">The sequence shown here is derived from an EMBL/GenBank/DDBJ whole genome shotgun (WGS) entry which is preliminary data.</text>
</comment>
<dbReference type="GO" id="GO:0003964">
    <property type="term" value="F:RNA-directed DNA polymerase activity"/>
    <property type="evidence" value="ECO:0007669"/>
    <property type="project" value="UniProtKB-KW"/>
</dbReference>